<dbReference type="EMBL" id="CH479218">
    <property type="protein sequence ID" value="EDW33809.1"/>
    <property type="molecule type" value="Genomic_DNA"/>
</dbReference>
<reference evidence="2 3" key="1">
    <citation type="journal article" date="2007" name="Nature">
        <title>Evolution of genes and genomes on the Drosophila phylogeny.</title>
        <authorList>
            <consortium name="Drosophila 12 Genomes Consortium"/>
            <person name="Clark A.G."/>
            <person name="Eisen M.B."/>
            <person name="Smith D.R."/>
            <person name="Bergman C.M."/>
            <person name="Oliver B."/>
            <person name="Markow T.A."/>
            <person name="Kaufman T.C."/>
            <person name="Kellis M."/>
            <person name="Gelbart W."/>
            <person name="Iyer V.N."/>
            <person name="Pollard D.A."/>
            <person name="Sackton T.B."/>
            <person name="Larracuente A.M."/>
            <person name="Singh N.D."/>
            <person name="Abad J.P."/>
            <person name="Abt D.N."/>
            <person name="Adryan B."/>
            <person name="Aguade M."/>
            <person name="Akashi H."/>
            <person name="Anderson W.W."/>
            <person name="Aquadro C.F."/>
            <person name="Ardell D.H."/>
            <person name="Arguello R."/>
            <person name="Artieri C.G."/>
            <person name="Barbash D.A."/>
            <person name="Barker D."/>
            <person name="Barsanti P."/>
            <person name="Batterham P."/>
            <person name="Batzoglou S."/>
            <person name="Begun D."/>
            <person name="Bhutkar A."/>
            <person name="Blanco E."/>
            <person name="Bosak S.A."/>
            <person name="Bradley R.K."/>
            <person name="Brand A.D."/>
            <person name="Brent M.R."/>
            <person name="Brooks A.N."/>
            <person name="Brown R.H."/>
            <person name="Butlin R.K."/>
            <person name="Caggese C."/>
            <person name="Calvi B.R."/>
            <person name="Bernardo de Carvalho A."/>
            <person name="Caspi A."/>
            <person name="Castrezana S."/>
            <person name="Celniker S.E."/>
            <person name="Chang J.L."/>
            <person name="Chapple C."/>
            <person name="Chatterji S."/>
            <person name="Chinwalla A."/>
            <person name="Civetta A."/>
            <person name="Clifton S.W."/>
            <person name="Comeron J.M."/>
            <person name="Costello J.C."/>
            <person name="Coyne J.A."/>
            <person name="Daub J."/>
            <person name="David R.G."/>
            <person name="Delcher A.L."/>
            <person name="Delehaunty K."/>
            <person name="Do C.B."/>
            <person name="Ebling H."/>
            <person name="Edwards K."/>
            <person name="Eickbush T."/>
            <person name="Evans J.D."/>
            <person name="Filipski A."/>
            <person name="Findeiss S."/>
            <person name="Freyhult E."/>
            <person name="Fulton L."/>
            <person name="Fulton R."/>
            <person name="Garcia A.C."/>
            <person name="Gardiner A."/>
            <person name="Garfield D.A."/>
            <person name="Garvin B.E."/>
            <person name="Gibson G."/>
            <person name="Gilbert D."/>
            <person name="Gnerre S."/>
            <person name="Godfrey J."/>
            <person name="Good R."/>
            <person name="Gotea V."/>
            <person name="Gravely B."/>
            <person name="Greenberg A.J."/>
            <person name="Griffiths-Jones S."/>
            <person name="Gross S."/>
            <person name="Guigo R."/>
            <person name="Gustafson E.A."/>
            <person name="Haerty W."/>
            <person name="Hahn M.W."/>
            <person name="Halligan D.L."/>
            <person name="Halpern A.L."/>
            <person name="Halter G.M."/>
            <person name="Han M.V."/>
            <person name="Heger A."/>
            <person name="Hillier L."/>
            <person name="Hinrichs A.S."/>
            <person name="Holmes I."/>
            <person name="Hoskins R.A."/>
            <person name="Hubisz M.J."/>
            <person name="Hultmark D."/>
            <person name="Huntley M.A."/>
            <person name="Jaffe D.B."/>
            <person name="Jagadeeshan S."/>
            <person name="Jeck W.R."/>
            <person name="Johnson J."/>
            <person name="Jones C.D."/>
            <person name="Jordan W.C."/>
            <person name="Karpen G.H."/>
            <person name="Kataoka E."/>
            <person name="Keightley P.D."/>
            <person name="Kheradpour P."/>
            <person name="Kirkness E.F."/>
            <person name="Koerich L.B."/>
            <person name="Kristiansen K."/>
            <person name="Kudrna D."/>
            <person name="Kulathinal R.J."/>
            <person name="Kumar S."/>
            <person name="Kwok R."/>
            <person name="Lander E."/>
            <person name="Langley C.H."/>
            <person name="Lapoint R."/>
            <person name="Lazzaro B.P."/>
            <person name="Lee S.J."/>
            <person name="Levesque L."/>
            <person name="Li R."/>
            <person name="Lin C.F."/>
            <person name="Lin M.F."/>
            <person name="Lindblad-Toh K."/>
            <person name="Llopart A."/>
            <person name="Long M."/>
            <person name="Low L."/>
            <person name="Lozovsky E."/>
            <person name="Lu J."/>
            <person name="Luo M."/>
            <person name="Machado C.A."/>
            <person name="Makalowski W."/>
            <person name="Marzo M."/>
            <person name="Matsuda M."/>
            <person name="Matzkin L."/>
            <person name="McAllister B."/>
            <person name="McBride C.S."/>
            <person name="McKernan B."/>
            <person name="McKernan K."/>
            <person name="Mendez-Lago M."/>
            <person name="Minx P."/>
            <person name="Mollenhauer M.U."/>
            <person name="Montooth K."/>
            <person name="Mount S.M."/>
            <person name="Mu X."/>
            <person name="Myers E."/>
            <person name="Negre B."/>
            <person name="Newfeld S."/>
            <person name="Nielsen R."/>
            <person name="Noor M.A."/>
            <person name="O'Grady P."/>
            <person name="Pachter L."/>
            <person name="Papaceit M."/>
            <person name="Parisi M.J."/>
            <person name="Parisi M."/>
            <person name="Parts L."/>
            <person name="Pedersen J.S."/>
            <person name="Pesole G."/>
            <person name="Phillippy A.M."/>
            <person name="Ponting C.P."/>
            <person name="Pop M."/>
            <person name="Porcelli D."/>
            <person name="Powell J.R."/>
            <person name="Prohaska S."/>
            <person name="Pruitt K."/>
            <person name="Puig M."/>
            <person name="Quesneville H."/>
            <person name="Ram K.R."/>
            <person name="Rand D."/>
            <person name="Rasmussen M.D."/>
            <person name="Reed L.K."/>
            <person name="Reenan R."/>
            <person name="Reily A."/>
            <person name="Remington K.A."/>
            <person name="Rieger T.T."/>
            <person name="Ritchie M.G."/>
            <person name="Robin C."/>
            <person name="Rogers Y.H."/>
            <person name="Rohde C."/>
            <person name="Rozas J."/>
            <person name="Rubenfield M.J."/>
            <person name="Ruiz A."/>
            <person name="Russo S."/>
            <person name="Salzberg S.L."/>
            <person name="Sanchez-Gracia A."/>
            <person name="Saranga D.J."/>
            <person name="Sato H."/>
            <person name="Schaeffer S.W."/>
            <person name="Schatz M.C."/>
            <person name="Schlenke T."/>
            <person name="Schwartz R."/>
            <person name="Segarra C."/>
            <person name="Singh R.S."/>
            <person name="Sirot L."/>
            <person name="Sirota M."/>
            <person name="Sisneros N.B."/>
            <person name="Smith C.D."/>
            <person name="Smith T.F."/>
            <person name="Spieth J."/>
            <person name="Stage D.E."/>
            <person name="Stark A."/>
            <person name="Stephan W."/>
            <person name="Strausberg R.L."/>
            <person name="Strempel S."/>
            <person name="Sturgill D."/>
            <person name="Sutton G."/>
            <person name="Sutton G.G."/>
            <person name="Tao W."/>
            <person name="Teichmann S."/>
            <person name="Tobari Y.N."/>
            <person name="Tomimura Y."/>
            <person name="Tsolas J.M."/>
            <person name="Valente V.L."/>
            <person name="Venter E."/>
            <person name="Venter J.C."/>
            <person name="Vicario S."/>
            <person name="Vieira F.G."/>
            <person name="Vilella A.J."/>
            <person name="Villasante A."/>
            <person name="Walenz B."/>
            <person name="Wang J."/>
            <person name="Wasserman M."/>
            <person name="Watts T."/>
            <person name="Wilson D."/>
            <person name="Wilson R.K."/>
            <person name="Wing R.A."/>
            <person name="Wolfner M.F."/>
            <person name="Wong A."/>
            <person name="Wong G.K."/>
            <person name="Wu C.I."/>
            <person name="Wu G."/>
            <person name="Yamamoto D."/>
            <person name="Yang H.P."/>
            <person name="Yang S.P."/>
            <person name="Yorke J.A."/>
            <person name="Yoshida K."/>
            <person name="Zdobnov E."/>
            <person name="Zhang P."/>
            <person name="Zhang Y."/>
            <person name="Zimin A.V."/>
            <person name="Baldwin J."/>
            <person name="Abdouelleil A."/>
            <person name="Abdulkadir J."/>
            <person name="Abebe A."/>
            <person name="Abera B."/>
            <person name="Abreu J."/>
            <person name="Acer S.C."/>
            <person name="Aftuck L."/>
            <person name="Alexander A."/>
            <person name="An P."/>
            <person name="Anderson E."/>
            <person name="Anderson S."/>
            <person name="Arachi H."/>
            <person name="Azer M."/>
            <person name="Bachantsang P."/>
            <person name="Barry A."/>
            <person name="Bayul T."/>
            <person name="Berlin A."/>
            <person name="Bessette D."/>
            <person name="Bloom T."/>
            <person name="Blye J."/>
            <person name="Boguslavskiy L."/>
            <person name="Bonnet C."/>
            <person name="Boukhgalter B."/>
            <person name="Bourzgui I."/>
            <person name="Brown A."/>
            <person name="Cahill P."/>
            <person name="Channer S."/>
            <person name="Cheshatsang Y."/>
            <person name="Chuda L."/>
            <person name="Citroen M."/>
            <person name="Collymore A."/>
            <person name="Cooke P."/>
            <person name="Costello M."/>
            <person name="D'Aco K."/>
            <person name="Daza R."/>
            <person name="De Haan G."/>
            <person name="DeGray S."/>
            <person name="DeMaso C."/>
            <person name="Dhargay N."/>
            <person name="Dooley K."/>
            <person name="Dooley E."/>
            <person name="Doricent M."/>
            <person name="Dorje P."/>
            <person name="Dorjee K."/>
            <person name="Dupes A."/>
            <person name="Elong R."/>
            <person name="Falk J."/>
            <person name="Farina A."/>
            <person name="Faro S."/>
            <person name="Ferguson D."/>
            <person name="Fisher S."/>
            <person name="Foley C.D."/>
            <person name="Franke A."/>
            <person name="Friedrich D."/>
            <person name="Gadbois L."/>
            <person name="Gearin G."/>
            <person name="Gearin C.R."/>
            <person name="Giannoukos G."/>
            <person name="Goode T."/>
            <person name="Graham J."/>
            <person name="Grandbois E."/>
            <person name="Grewal S."/>
            <person name="Gyaltsen K."/>
            <person name="Hafez N."/>
            <person name="Hagos B."/>
            <person name="Hall J."/>
            <person name="Henson C."/>
            <person name="Hollinger A."/>
            <person name="Honan T."/>
            <person name="Huard M.D."/>
            <person name="Hughes L."/>
            <person name="Hurhula B."/>
            <person name="Husby M.E."/>
            <person name="Kamat A."/>
            <person name="Kanga B."/>
            <person name="Kashin S."/>
            <person name="Khazanovich D."/>
            <person name="Kisner P."/>
            <person name="Lance K."/>
            <person name="Lara M."/>
            <person name="Lee W."/>
            <person name="Lennon N."/>
            <person name="Letendre F."/>
            <person name="LeVine R."/>
            <person name="Lipovsky A."/>
            <person name="Liu X."/>
            <person name="Liu J."/>
            <person name="Liu S."/>
            <person name="Lokyitsang T."/>
            <person name="Lokyitsang Y."/>
            <person name="Lubonja R."/>
            <person name="Lui A."/>
            <person name="MacDonald P."/>
            <person name="Magnisalis V."/>
            <person name="Maru K."/>
            <person name="Matthews C."/>
            <person name="McCusker W."/>
            <person name="McDonough S."/>
            <person name="Mehta T."/>
            <person name="Meldrim J."/>
            <person name="Meneus L."/>
            <person name="Mihai O."/>
            <person name="Mihalev A."/>
            <person name="Mihova T."/>
            <person name="Mittelman R."/>
            <person name="Mlenga V."/>
            <person name="Montmayeur A."/>
            <person name="Mulrain L."/>
            <person name="Navidi A."/>
            <person name="Naylor J."/>
            <person name="Negash T."/>
            <person name="Nguyen T."/>
            <person name="Nguyen N."/>
            <person name="Nicol R."/>
            <person name="Norbu C."/>
            <person name="Norbu N."/>
            <person name="Novod N."/>
            <person name="O'Neill B."/>
            <person name="Osman S."/>
            <person name="Markiewicz E."/>
            <person name="Oyono O.L."/>
            <person name="Patti C."/>
            <person name="Phunkhang P."/>
            <person name="Pierre F."/>
            <person name="Priest M."/>
            <person name="Raghuraman S."/>
            <person name="Rege F."/>
            <person name="Reyes R."/>
            <person name="Rise C."/>
            <person name="Rogov P."/>
            <person name="Ross K."/>
            <person name="Ryan E."/>
            <person name="Settipalli S."/>
            <person name="Shea T."/>
            <person name="Sherpa N."/>
            <person name="Shi L."/>
            <person name="Shih D."/>
            <person name="Sparrow T."/>
            <person name="Spaulding J."/>
            <person name="Stalker J."/>
            <person name="Stange-Thomann N."/>
            <person name="Stavropoulos S."/>
            <person name="Stone C."/>
            <person name="Strader C."/>
            <person name="Tesfaye S."/>
            <person name="Thomson T."/>
            <person name="Thoulutsang Y."/>
            <person name="Thoulutsang D."/>
            <person name="Topham K."/>
            <person name="Topping I."/>
            <person name="Tsamla T."/>
            <person name="Vassiliev H."/>
            <person name="Vo A."/>
            <person name="Wangchuk T."/>
            <person name="Wangdi T."/>
            <person name="Weiand M."/>
            <person name="Wilkinson J."/>
            <person name="Wilson A."/>
            <person name="Yadav S."/>
            <person name="Young G."/>
            <person name="Yu Q."/>
            <person name="Zembek L."/>
            <person name="Zhong D."/>
            <person name="Zimmer A."/>
            <person name="Zwirko Z."/>
            <person name="Jaffe D.B."/>
            <person name="Alvarez P."/>
            <person name="Brockman W."/>
            <person name="Butler J."/>
            <person name="Chin C."/>
            <person name="Gnerre S."/>
            <person name="Grabherr M."/>
            <person name="Kleber M."/>
            <person name="Mauceli E."/>
            <person name="MacCallum I."/>
        </authorList>
    </citation>
    <scope>NUCLEOTIDE SEQUENCE [LARGE SCALE GENOMIC DNA]</scope>
    <source>
        <strain evidence="3">MSH-3 / Tucson 14011-0111.49</strain>
    </source>
</reference>
<dbReference type="PhylomeDB" id="B4H7J8"/>
<protein>
    <submittedName>
        <fullName evidence="2">GL27040</fullName>
    </submittedName>
</protein>
<evidence type="ECO:0000313" key="3">
    <source>
        <dbReference type="Proteomes" id="UP000008744"/>
    </source>
</evidence>
<feature type="region of interest" description="Disordered" evidence="1">
    <location>
        <begin position="54"/>
        <end position="75"/>
    </location>
</feature>
<accession>B4H7J8</accession>
<dbReference type="HOGENOM" id="CLU_1788865_0_0_1"/>
<dbReference type="AlphaFoldDB" id="B4H7J8"/>
<evidence type="ECO:0000313" key="2">
    <source>
        <dbReference type="EMBL" id="EDW33809.1"/>
    </source>
</evidence>
<organism evidence="3">
    <name type="scientific">Drosophila persimilis</name>
    <name type="common">Fruit fly</name>
    <dbReference type="NCBI Taxonomy" id="7234"/>
    <lineage>
        <taxon>Eukaryota</taxon>
        <taxon>Metazoa</taxon>
        <taxon>Ecdysozoa</taxon>
        <taxon>Arthropoda</taxon>
        <taxon>Hexapoda</taxon>
        <taxon>Insecta</taxon>
        <taxon>Pterygota</taxon>
        <taxon>Neoptera</taxon>
        <taxon>Endopterygota</taxon>
        <taxon>Diptera</taxon>
        <taxon>Brachycera</taxon>
        <taxon>Muscomorpha</taxon>
        <taxon>Ephydroidea</taxon>
        <taxon>Drosophilidae</taxon>
        <taxon>Drosophila</taxon>
        <taxon>Sophophora</taxon>
    </lineage>
</organism>
<gene>
    <name evidence="2" type="primary">Dper\GL27040</name>
    <name evidence="2" type="ORF">Dper_GL27040</name>
</gene>
<dbReference type="Proteomes" id="UP000008744">
    <property type="component" value="Unassembled WGS sequence"/>
</dbReference>
<evidence type="ECO:0000256" key="1">
    <source>
        <dbReference type="SAM" id="MobiDB-lite"/>
    </source>
</evidence>
<name>B4H7J8_DROPE</name>
<keyword evidence="3" id="KW-1185">Reference proteome</keyword>
<proteinExistence type="predicted"/>
<sequence>MQMCIAPTQCNDFPPSPVIQKAGIPGNSPEKTWAYHPKFRRDREYQQRPNKILLAAHAEPPQRKQRLRGRPVKPPPIVLPQVSNIAATLKEISQLIPVGKFFPKTTPAGGLCIMCNDVDSYRILQRHYSDSDCTTPSYTYQLQTK</sequence>